<evidence type="ECO:0000313" key="12">
    <source>
        <dbReference type="Proteomes" id="UP000620559"/>
    </source>
</evidence>
<dbReference type="GO" id="GO:0005524">
    <property type="term" value="F:ATP binding"/>
    <property type="evidence" value="ECO:0007669"/>
    <property type="project" value="UniProtKB-KW"/>
</dbReference>
<keyword evidence="3 11" id="KW-0808">Transferase</keyword>
<evidence type="ECO:0000259" key="10">
    <source>
        <dbReference type="Pfam" id="PF13614"/>
    </source>
</evidence>
<comment type="similarity">
    <text evidence="1">Belongs to the CpsD/CapB family.</text>
</comment>
<keyword evidence="5" id="KW-0418">Kinase</keyword>
<dbReference type="Gene3D" id="3.40.50.300">
    <property type="entry name" value="P-loop containing nucleotide triphosphate hydrolases"/>
    <property type="match status" value="1"/>
</dbReference>
<dbReference type="InterPro" id="IPR025669">
    <property type="entry name" value="AAA_dom"/>
</dbReference>
<feature type="domain" description="AAA" evidence="10">
    <location>
        <begin position="533"/>
        <end position="653"/>
    </location>
</feature>
<comment type="caution">
    <text evidence="11">The sequence shown here is derived from an EMBL/GenBank/DDBJ whole genome shotgun (WGS) entry which is preliminary data.</text>
</comment>
<evidence type="ECO:0000256" key="7">
    <source>
        <dbReference type="ARBA" id="ARBA00023137"/>
    </source>
</evidence>
<evidence type="ECO:0000256" key="4">
    <source>
        <dbReference type="ARBA" id="ARBA00022741"/>
    </source>
</evidence>
<dbReference type="InterPro" id="IPR050445">
    <property type="entry name" value="Bact_polysacc_biosynth/exp"/>
</dbReference>
<comment type="catalytic activity">
    <reaction evidence="8">
        <text>L-tyrosyl-[protein] + ATP = O-phospho-L-tyrosyl-[protein] + ADP + H(+)</text>
        <dbReference type="Rhea" id="RHEA:10596"/>
        <dbReference type="Rhea" id="RHEA-COMP:10136"/>
        <dbReference type="Rhea" id="RHEA-COMP:20101"/>
        <dbReference type="ChEBI" id="CHEBI:15378"/>
        <dbReference type="ChEBI" id="CHEBI:30616"/>
        <dbReference type="ChEBI" id="CHEBI:46858"/>
        <dbReference type="ChEBI" id="CHEBI:61978"/>
        <dbReference type="ChEBI" id="CHEBI:456216"/>
        <dbReference type="EC" id="2.7.10.2"/>
    </reaction>
</comment>
<dbReference type="EMBL" id="JADEWL010000025">
    <property type="protein sequence ID" value="MBE9213091.1"/>
    <property type="molecule type" value="Genomic_DNA"/>
</dbReference>
<keyword evidence="12" id="KW-1185">Reference proteome</keyword>
<dbReference type="CDD" id="cd05387">
    <property type="entry name" value="BY-kinase"/>
    <property type="match status" value="1"/>
</dbReference>
<accession>A0A8J7JZZ8</accession>
<dbReference type="GO" id="GO:0004715">
    <property type="term" value="F:non-membrane spanning protein tyrosine kinase activity"/>
    <property type="evidence" value="ECO:0007669"/>
    <property type="project" value="UniProtKB-EC"/>
</dbReference>
<proteinExistence type="inferred from homology"/>
<dbReference type="RefSeq" id="WP_193919653.1">
    <property type="nucleotide sequence ID" value="NZ_JADEWL010000025.1"/>
</dbReference>
<evidence type="ECO:0000256" key="1">
    <source>
        <dbReference type="ARBA" id="ARBA00007316"/>
    </source>
</evidence>
<dbReference type="SUPFAM" id="SSF52540">
    <property type="entry name" value="P-loop containing nucleoside triphosphate hydrolases"/>
    <property type="match status" value="1"/>
</dbReference>
<keyword evidence="7" id="KW-0829">Tyrosine-protein kinase</keyword>
<dbReference type="Proteomes" id="UP000620559">
    <property type="component" value="Unassembled WGS sequence"/>
</dbReference>
<keyword evidence="6" id="KW-0067">ATP-binding</keyword>
<gene>
    <name evidence="11" type="ORF">IQ247_10460</name>
</gene>
<organism evidence="11 12">
    <name type="scientific">Plectonema cf. radiosum LEGE 06105</name>
    <dbReference type="NCBI Taxonomy" id="945769"/>
    <lineage>
        <taxon>Bacteria</taxon>
        <taxon>Bacillati</taxon>
        <taxon>Cyanobacteriota</taxon>
        <taxon>Cyanophyceae</taxon>
        <taxon>Oscillatoriophycideae</taxon>
        <taxon>Oscillatoriales</taxon>
        <taxon>Microcoleaceae</taxon>
        <taxon>Plectonema</taxon>
    </lineage>
</organism>
<dbReference type="EC" id="2.7.10.2" evidence="2"/>
<dbReference type="InterPro" id="IPR027417">
    <property type="entry name" value="P-loop_NTPase"/>
</dbReference>
<evidence type="ECO:0000256" key="2">
    <source>
        <dbReference type="ARBA" id="ARBA00011903"/>
    </source>
</evidence>
<evidence type="ECO:0000256" key="3">
    <source>
        <dbReference type="ARBA" id="ARBA00022679"/>
    </source>
</evidence>
<evidence type="ECO:0000256" key="9">
    <source>
        <dbReference type="SAM" id="Coils"/>
    </source>
</evidence>
<protein>
    <recommendedName>
        <fullName evidence="2">non-specific protein-tyrosine kinase</fullName>
        <ecNumber evidence="2">2.7.10.2</ecNumber>
    </recommendedName>
</protein>
<keyword evidence="4" id="KW-0547">Nucleotide-binding</keyword>
<evidence type="ECO:0000313" key="11">
    <source>
        <dbReference type="EMBL" id="MBE9213091.1"/>
    </source>
</evidence>
<evidence type="ECO:0000256" key="8">
    <source>
        <dbReference type="ARBA" id="ARBA00051245"/>
    </source>
</evidence>
<dbReference type="PANTHER" id="PTHR32309:SF13">
    <property type="entry name" value="FERRIC ENTEROBACTIN TRANSPORT PROTEIN FEPE"/>
    <property type="match status" value="1"/>
</dbReference>
<keyword evidence="9" id="KW-0175">Coiled coil</keyword>
<reference evidence="11" key="1">
    <citation type="submission" date="2020-10" db="EMBL/GenBank/DDBJ databases">
        <authorList>
            <person name="Castelo-Branco R."/>
            <person name="Eusebio N."/>
            <person name="Adriana R."/>
            <person name="Vieira A."/>
            <person name="Brugerolle De Fraissinette N."/>
            <person name="Rezende De Castro R."/>
            <person name="Schneider M.P."/>
            <person name="Vasconcelos V."/>
            <person name="Leao P.N."/>
        </authorList>
    </citation>
    <scope>NUCLEOTIDE SEQUENCE</scope>
    <source>
        <strain evidence="11">LEGE 06105</strain>
    </source>
</reference>
<dbReference type="NCBIfam" id="TIGR01007">
    <property type="entry name" value="eps_fam"/>
    <property type="match status" value="1"/>
</dbReference>
<feature type="coiled-coil region" evidence="9">
    <location>
        <begin position="326"/>
        <end position="377"/>
    </location>
</feature>
<dbReference type="Pfam" id="PF13614">
    <property type="entry name" value="AAA_31"/>
    <property type="match status" value="1"/>
</dbReference>
<dbReference type="AlphaFoldDB" id="A0A8J7JZZ8"/>
<dbReference type="GO" id="GO:0005886">
    <property type="term" value="C:plasma membrane"/>
    <property type="evidence" value="ECO:0007669"/>
    <property type="project" value="TreeGrafter"/>
</dbReference>
<evidence type="ECO:0000256" key="6">
    <source>
        <dbReference type="ARBA" id="ARBA00022840"/>
    </source>
</evidence>
<sequence>MLKSEKNPYLFSQAGTPLNNDVEEGGLNLGQVGAALRRRALLIVGVTGVVTTAAVLKAESEPPIYQGQFDILTQPVTGEGKAIANIPQTLGSRDAIAPPETEKDVATTIQVLRSPLILNPVVEKLQTKYPNLEYESFVKGLVIGSKQKDILTVGYVAGDQQLVSDVLKEIADAYLNYSLKERQQDIDQAINFVQGRITSGGLRQRVEELQNKLRTLRSVNNLIEPAQQSQQVSSQIASFTQQQLENRVQYEQMLAQYQELQKELAQQPGERVGNSILSENPRYQKILDEIQKIQIETQSQSAVFTDNNPTIQALQQKTTNLIPMLNAEEQRVQNEFQNRIQTLQARDLSLSDKINQLNAELRNLATVTRDYENIQRELQIATEGLNQFLSKQQALEIEKSQKQQPWRLLDPQLTKVEQPEAISQSAIRNLGLGGALGLLLGVGAALVIDKLSNVYYTSKDLKETTRLPLLGVVPFSKELAASAKQDAQLGRVHQATRAAFFEVFRSLYTNILLLGSDTPIRSLVVSSATPEDGKTTVAIQLALAAAAMGQRVLLVDANLRCPTIHQRVGLMNIQGLTDVISSELEWSNIIERSPLEDNLYVMAAGPIPPDSTRLLASVKMQDLMNELHNSFDLVIYDTTPIVGFADANLLAANTNGVMLVAGLGKLKRTAFAQALEEIQVSGTAILGLVANKSKESTAISQSNYQQYYKMSVGRVGEDDLVESKNSSSISKIKLH</sequence>
<name>A0A8J7JZZ8_9CYAN</name>
<dbReference type="InterPro" id="IPR005702">
    <property type="entry name" value="Wzc-like_C"/>
</dbReference>
<dbReference type="PANTHER" id="PTHR32309">
    <property type="entry name" value="TYROSINE-PROTEIN KINASE"/>
    <property type="match status" value="1"/>
</dbReference>
<evidence type="ECO:0000256" key="5">
    <source>
        <dbReference type="ARBA" id="ARBA00022777"/>
    </source>
</evidence>